<dbReference type="RefSeq" id="WP_255914011.1">
    <property type="nucleotide sequence ID" value="NZ_JANFQO010000007.1"/>
</dbReference>
<dbReference type="EMBL" id="JANFQO010000007">
    <property type="protein sequence ID" value="MCQ4164976.1"/>
    <property type="molecule type" value="Genomic_DNA"/>
</dbReference>
<accession>A0ABT1QRU4</accession>
<keyword evidence="2" id="KW-0813">Transport</keyword>
<proteinExistence type="predicted"/>
<evidence type="ECO:0000256" key="3">
    <source>
        <dbReference type="ARBA" id="ARBA00022519"/>
    </source>
</evidence>
<gene>
    <name evidence="9" type="ORF">NM961_09665</name>
</gene>
<dbReference type="PIRSF" id="PIRSF006102">
    <property type="entry name" value="NQR_DE"/>
    <property type="match status" value="1"/>
</dbReference>
<evidence type="ECO:0008006" key="11">
    <source>
        <dbReference type="Google" id="ProtNLM"/>
    </source>
</evidence>
<dbReference type="Pfam" id="PF02508">
    <property type="entry name" value="Rnf-Nqr"/>
    <property type="match status" value="1"/>
</dbReference>
<reference evidence="9" key="1">
    <citation type="submission" date="2022-07" db="EMBL/GenBank/DDBJ databases">
        <title>Tahibacter sp., a new gammaproteobacterium isolated from the silt sample collected at pig farm.</title>
        <authorList>
            <person name="Chen H."/>
        </authorList>
    </citation>
    <scope>NUCLEOTIDE SEQUENCE</scope>
    <source>
        <strain evidence="9">P2K</strain>
    </source>
</reference>
<dbReference type="InterPro" id="IPR003667">
    <property type="entry name" value="NqrDE/RnfAE"/>
</dbReference>
<keyword evidence="4 8" id="KW-0812">Transmembrane</keyword>
<comment type="caution">
    <text evidence="9">The sequence shown here is derived from an EMBL/GenBank/DDBJ whole genome shotgun (WGS) entry which is preliminary data.</text>
</comment>
<organism evidence="9 10">
    <name type="scientific">Tahibacter harae</name>
    <dbReference type="NCBI Taxonomy" id="2963937"/>
    <lineage>
        <taxon>Bacteria</taxon>
        <taxon>Pseudomonadati</taxon>
        <taxon>Pseudomonadota</taxon>
        <taxon>Gammaproteobacteria</taxon>
        <taxon>Lysobacterales</taxon>
        <taxon>Rhodanobacteraceae</taxon>
        <taxon>Tahibacter</taxon>
    </lineage>
</organism>
<keyword evidence="6 8" id="KW-1133">Transmembrane helix</keyword>
<feature type="transmembrane region" description="Helical" evidence="8">
    <location>
        <begin position="164"/>
        <end position="185"/>
    </location>
</feature>
<evidence type="ECO:0000256" key="1">
    <source>
        <dbReference type="ARBA" id="ARBA00004127"/>
    </source>
</evidence>
<dbReference type="Proteomes" id="UP001165498">
    <property type="component" value="Unassembled WGS sequence"/>
</dbReference>
<sequence length="191" mass="19725">MGQDGLAALFLATALGNSLILGQGWALDRLLEPRALREAALHGVLTALVMTLAAAGAWLLRTLLLQPFGLELYAGFALVLLVAAATAAAASALRRWRAGFAATNWWLIATNAGVIGTTVQVQQSDTGLAASLVIGFGSGCAFTLALLLLCGLQRRLQPAQVPAAFRGLPIALLNTGLLALAWSGLTGLGQR</sequence>
<dbReference type="PANTHER" id="PTHR30335">
    <property type="entry name" value="INTEGRAL MEMBRANE PROTEIN OF SOXR-REDUCING COMPLEX"/>
    <property type="match status" value="1"/>
</dbReference>
<evidence type="ECO:0000256" key="7">
    <source>
        <dbReference type="ARBA" id="ARBA00023136"/>
    </source>
</evidence>
<evidence type="ECO:0000256" key="5">
    <source>
        <dbReference type="ARBA" id="ARBA00022967"/>
    </source>
</evidence>
<feature type="transmembrane region" description="Helical" evidence="8">
    <location>
        <begin position="72"/>
        <end position="93"/>
    </location>
</feature>
<feature type="transmembrane region" description="Helical" evidence="8">
    <location>
        <begin position="39"/>
        <end position="60"/>
    </location>
</feature>
<evidence type="ECO:0000256" key="6">
    <source>
        <dbReference type="ARBA" id="ARBA00022989"/>
    </source>
</evidence>
<feature type="transmembrane region" description="Helical" evidence="8">
    <location>
        <begin position="105"/>
        <end position="122"/>
    </location>
</feature>
<evidence type="ECO:0000256" key="4">
    <source>
        <dbReference type="ARBA" id="ARBA00022692"/>
    </source>
</evidence>
<comment type="subcellular location">
    <subcellularLocation>
        <location evidence="1">Endomembrane system</location>
        <topology evidence="1">Multi-pass membrane protein</topology>
    </subcellularLocation>
</comment>
<feature type="transmembrane region" description="Helical" evidence="8">
    <location>
        <begin position="128"/>
        <end position="152"/>
    </location>
</feature>
<dbReference type="PANTHER" id="PTHR30335:SF0">
    <property type="entry name" value="ION-TRANSLOCATING OXIDOREDUCTASE COMPLEX SUBUNIT A"/>
    <property type="match status" value="1"/>
</dbReference>
<keyword evidence="10" id="KW-1185">Reference proteome</keyword>
<evidence type="ECO:0000256" key="2">
    <source>
        <dbReference type="ARBA" id="ARBA00022448"/>
    </source>
</evidence>
<keyword evidence="3" id="KW-0997">Cell inner membrane</keyword>
<evidence type="ECO:0000256" key="8">
    <source>
        <dbReference type="SAM" id="Phobius"/>
    </source>
</evidence>
<feature type="transmembrane region" description="Helical" evidence="8">
    <location>
        <begin position="6"/>
        <end position="27"/>
    </location>
</feature>
<evidence type="ECO:0000313" key="9">
    <source>
        <dbReference type="EMBL" id="MCQ4164976.1"/>
    </source>
</evidence>
<keyword evidence="5" id="KW-1278">Translocase</keyword>
<protein>
    <recommendedName>
        <fullName evidence="11">Electron transport complex protein RnfA</fullName>
    </recommendedName>
</protein>
<keyword evidence="7 8" id="KW-0472">Membrane</keyword>
<name>A0ABT1QRU4_9GAMM</name>
<evidence type="ECO:0000313" key="10">
    <source>
        <dbReference type="Proteomes" id="UP001165498"/>
    </source>
</evidence>
<dbReference type="InterPro" id="IPR050133">
    <property type="entry name" value="NqrDE/RnfAE_oxidrdctase"/>
</dbReference>
<keyword evidence="3" id="KW-1003">Cell membrane</keyword>